<dbReference type="InterPro" id="IPR020843">
    <property type="entry name" value="ER"/>
</dbReference>
<evidence type="ECO:0000313" key="11">
    <source>
        <dbReference type="EMBL" id="QKZ24542.1"/>
    </source>
</evidence>
<comment type="catalytic activity">
    <reaction evidence="9">
        <text>2-deoxy-scyllo-inosamine + NADP(+) = 3-amino-2,3-dideoxy-scyllo-inosose + NADPH + H(+)</text>
        <dbReference type="Rhea" id="RHEA:33879"/>
        <dbReference type="ChEBI" id="CHEBI:15378"/>
        <dbReference type="ChEBI" id="CHEBI:57783"/>
        <dbReference type="ChEBI" id="CHEBI:58349"/>
        <dbReference type="ChEBI" id="CHEBI:65002"/>
        <dbReference type="ChEBI" id="CHEBI:65003"/>
        <dbReference type="EC" id="1.1.1.329"/>
    </reaction>
</comment>
<name>A0A7H8TNQ0_STRCX</name>
<evidence type="ECO:0000256" key="1">
    <source>
        <dbReference type="ARBA" id="ARBA00001947"/>
    </source>
</evidence>
<evidence type="ECO:0000256" key="5">
    <source>
        <dbReference type="ARBA" id="ARBA00038004"/>
    </source>
</evidence>
<dbReference type="Proteomes" id="UP000509418">
    <property type="component" value="Chromosome"/>
</dbReference>
<evidence type="ECO:0000256" key="9">
    <source>
        <dbReference type="ARBA" id="ARBA00049085"/>
    </source>
</evidence>
<accession>A0A7H8TNQ0</accession>
<dbReference type="SMART" id="SM00829">
    <property type="entry name" value="PKS_ER"/>
    <property type="match status" value="1"/>
</dbReference>
<dbReference type="Gene3D" id="3.90.180.10">
    <property type="entry name" value="Medium-chain alcohol dehydrogenases, catalytic domain"/>
    <property type="match status" value="1"/>
</dbReference>
<dbReference type="SUPFAM" id="SSF50129">
    <property type="entry name" value="GroES-like"/>
    <property type="match status" value="1"/>
</dbReference>
<reference evidence="11 12" key="1">
    <citation type="submission" date="2020-06" db="EMBL/GenBank/DDBJ databases">
        <title>Genome mining for natural products.</title>
        <authorList>
            <person name="Zhang B."/>
            <person name="Shi J."/>
            <person name="Ge H."/>
        </authorList>
    </citation>
    <scope>NUCLEOTIDE SEQUENCE [LARGE SCALE GENOMIC DNA]</scope>
    <source>
        <strain evidence="11 12">NA02069</strain>
    </source>
</reference>
<evidence type="ECO:0000256" key="7">
    <source>
        <dbReference type="ARBA" id="ARBA00039387"/>
    </source>
</evidence>
<comment type="cofactor">
    <cofactor evidence="1">
        <name>Zn(2+)</name>
        <dbReference type="ChEBI" id="CHEBI:29105"/>
    </cofactor>
</comment>
<dbReference type="AlphaFoldDB" id="A0A7H8TNQ0"/>
<gene>
    <name evidence="11" type="ORF">HUT05_00065</name>
</gene>
<protein>
    <recommendedName>
        <fullName evidence="7">2-deoxy-scyllo-inosamine dehydrogenase</fullName>
        <ecNumber evidence="6">1.1.1.329</ecNumber>
    </recommendedName>
</protein>
<comment type="function">
    <text evidence="3">Catalyzes the oxidation of 2-deoxy-scyllo-inosamine (DOIA) with NAD(+) or NADP(+), forming 3-amino-2,3-dideoxy-scyllo-inosose (amino-DOI).</text>
</comment>
<dbReference type="InterPro" id="IPR013149">
    <property type="entry name" value="ADH-like_C"/>
</dbReference>
<evidence type="ECO:0000256" key="8">
    <source>
        <dbReference type="ARBA" id="ARBA00048685"/>
    </source>
</evidence>
<keyword evidence="12" id="KW-1185">Reference proteome</keyword>
<comment type="pathway">
    <text evidence="4">Metabolic intermediate biosynthesis; 2-deoxystreptamine biosynthesis; 2-deoxystreptamine from D-glucose 6-phosphate: step 3/4.</text>
</comment>
<evidence type="ECO:0000256" key="2">
    <source>
        <dbReference type="ARBA" id="ARBA00023002"/>
    </source>
</evidence>
<dbReference type="PANTHER" id="PTHR43401">
    <property type="entry name" value="L-THREONINE 3-DEHYDROGENASE"/>
    <property type="match status" value="1"/>
</dbReference>
<evidence type="ECO:0000256" key="4">
    <source>
        <dbReference type="ARBA" id="ARBA00037908"/>
    </source>
</evidence>
<dbReference type="InterPro" id="IPR011032">
    <property type="entry name" value="GroES-like_sf"/>
</dbReference>
<dbReference type="InterPro" id="IPR036291">
    <property type="entry name" value="NAD(P)-bd_dom_sf"/>
</dbReference>
<dbReference type="GO" id="GO:0016491">
    <property type="term" value="F:oxidoreductase activity"/>
    <property type="evidence" value="ECO:0007669"/>
    <property type="project" value="UniProtKB-KW"/>
</dbReference>
<proteinExistence type="inferred from homology"/>
<dbReference type="Pfam" id="PF08240">
    <property type="entry name" value="ADH_N"/>
    <property type="match status" value="1"/>
</dbReference>
<comment type="catalytic activity">
    <reaction evidence="8">
        <text>2-deoxy-scyllo-inosamine + NAD(+) = 3-amino-2,3-dideoxy-scyllo-inosose + NADH + H(+)</text>
        <dbReference type="Rhea" id="RHEA:33883"/>
        <dbReference type="ChEBI" id="CHEBI:15378"/>
        <dbReference type="ChEBI" id="CHEBI:57540"/>
        <dbReference type="ChEBI" id="CHEBI:57945"/>
        <dbReference type="ChEBI" id="CHEBI:65002"/>
        <dbReference type="ChEBI" id="CHEBI:65003"/>
        <dbReference type="EC" id="1.1.1.329"/>
    </reaction>
</comment>
<evidence type="ECO:0000259" key="10">
    <source>
        <dbReference type="SMART" id="SM00829"/>
    </source>
</evidence>
<dbReference type="PANTHER" id="PTHR43401:SF5">
    <property type="entry name" value="ALCOHOL DEHYDROGENASE-RELATED"/>
    <property type="match status" value="1"/>
</dbReference>
<sequence length="365" mass="39087">MRAARLHERGAKLSVDIVDKPSPRSGDVLIEVKACGMIPNFQNTLDLPPGYNMPELPAIYGLDAAGVVVETGSAVRGVEVGQRVYVNPARYCTNCDACKSGHVMACDYAALNGYYGSGTKSLQILADYPYGGLADYMTAPPYCLVNLPDKLSFEMAARWGYMGTAYAALQRAKVDMKTTVLINGASGTLGLPAVQFALALGAPLILAVGRDPELLDRVRAIAPERIRVHSTTLSAQSIEDWARVQTNGRGAQVVLDALPMYSSPADFLAAAAALARGGIHVNPGGVFGEVAIDMLQAMNHEQTYATSLWFTPNQGQEMAHLAASGMLDLDVYEHEIYPLAEVNVAMERARTKRKGGFSNYVVTPG</sequence>
<dbReference type="InterPro" id="IPR050129">
    <property type="entry name" value="Zn_alcohol_dh"/>
</dbReference>
<dbReference type="Pfam" id="PF00107">
    <property type="entry name" value="ADH_zinc_N"/>
    <property type="match status" value="1"/>
</dbReference>
<feature type="domain" description="Enoyl reductase (ER)" evidence="10">
    <location>
        <begin position="10"/>
        <end position="354"/>
    </location>
</feature>
<dbReference type="InterPro" id="IPR013154">
    <property type="entry name" value="ADH-like_N"/>
</dbReference>
<keyword evidence="2" id="KW-0560">Oxidoreductase</keyword>
<organism evidence="11 12">
    <name type="scientific">Streptomyces chartreusis</name>
    <dbReference type="NCBI Taxonomy" id="1969"/>
    <lineage>
        <taxon>Bacteria</taxon>
        <taxon>Bacillati</taxon>
        <taxon>Actinomycetota</taxon>
        <taxon>Actinomycetes</taxon>
        <taxon>Kitasatosporales</taxon>
        <taxon>Streptomycetaceae</taxon>
        <taxon>Streptomyces</taxon>
    </lineage>
</organism>
<dbReference type="SUPFAM" id="SSF51735">
    <property type="entry name" value="NAD(P)-binding Rossmann-fold domains"/>
    <property type="match status" value="1"/>
</dbReference>
<comment type="similarity">
    <text evidence="5">Belongs to the zinc-containing alcohol dehydrogenase family. DOIA dehydrogenase subfamily.</text>
</comment>
<dbReference type="EMBL" id="CP056041">
    <property type="protein sequence ID" value="QKZ24542.1"/>
    <property type="molecule type" value="Genomic_DNA"/>
</dbReference>
<evidence type="ECO:0000313" key="12">
    <source>
        <dbReference type="Proteomes" id="UP000509418"/>
    </source>
</evidence>
<evidence type="ECO:0000256" key="6">
    <source>
        <dbReference type="ARBA" id="ARBA00039102"/>
    </source>
</evidence>
<evidence type="ECO:0000256" key="3">
    <source>
        <dbReference type="ARBA" id="ARBA00037678"/>
    </source>
</evidence>
<dbReference type="EC" id="1.1.1.329" evidence="6"/>